<name>A0A310SC80_9HYME</name>
<dbReference type="EMBL" id="KQ763659">
    <property type="protein sequence ID" value="OAD54894.1"/>
    <property type="molecule type" value="Genomic_DNA"/>
</dbReference>
<proteinExistence type="predicted"/>
<gene>
    <name evidence="1" type="ORF">WN48_05905</name>
</gene>
<evidence type="ECO:0000313" key="1">
    <source>
        <dbReference type="EMBL" id="OAD54894.1"/>
    </source>
</evidence>
<reference evidence="1 2" key="1">
    <citation type="submission" date="2015-07" db="EMBL/GenBank/DDBJ databases">
        <title>The genome of Eufriesea mexicana.</title>
        <authorList>
            <person name="Pan H."/>
            <person name="Kapheim K."/>
        </authorList>
    </citation>
    <scope>NUCLEOTIDE SEQUENCE [LARGE SCALE GENOMIC DNA]</scope>
    <source>
        <strain evidence="1">0111107269</strain>
        <tissue evidence="1">Whole body</tissue>
    </source>
</reference>
<keyword evidence="2" id="KW-1185">Reference proteome</keyword>
<protein>
    <submittedName>
        <fullName evidence="1">Uncharacterized protein</fullName>
    </submittedName>
</protein>
<evidence type="ECO:0000313" key="2">
    <source>
        <dbReference type="Proteomes" id="UP000250275"/>
    </source>
</evidence>
<accession>A0A310SC80</accession>
<dbReference type="Proteomes" id="UP000250275">
    <property type="component" value="Unassembled WGS sequence"/>
</dbReference>
<organism evidence="1 2">
    <name type="scientific">Eufriesea mexicana</name>
    <dbReference type="NCBI Taxonomy" id="516756"/>
    <lineage>
        <taxon>Eukaryota</taxon>
        <taxon>Metazoa</taxon>
        <taxon>Ecdysozoa</taxon>
        <taxon>Arthropoda</taxon>
        <taxon>Hexapoda</taxon>
        <taxon>Insecta</taxon>
        <taxon>Pterygota</taxon>
        <taxon>Neoptera</taxon>
        <taxon>Endopterygota</taxon>
        <taxon>Hymenoptera</taxon>
        <taxon>Apocrita</taxon>
        <taxon>Aculeata</taxon>
        <taxon>Apoidea</taxon>
        <taxon>Anthophila</taxon>
        <taxon>Apidae</taxon>
        <taxon>Eufriesea</taxon>
    </lineage>
</organism>
<sequence length="197" mass="22054">MTHLVLRGSRCGILVPKKSCSFSATFEHDSTETETRLTTDATLQCDCRCCASLFPFLALLDSDVTCENAPPESRLARDRTVFSKAPHDYYWPEYATSTTDWSMGMRTASCAVYGGSNRLRTVYRHLTSRLGISITNMQCFPDLQGYQTYCKVGNSEICLQTKIPKVLRALTDVTRIPGDVTTTQRCCRRSAYGCKIV</sequence>
<dbReference type="AlphaFoldDB" id="A0A310SC80"/>